<reference evidence="1" key="2">
    <citation type="submission" date="2022-10" db="EMBL/GenBank/DDBJ databases">
        <authorList>
            <consortium name="ENA_rothamsted_submissions"/>
            <consortium name="culmorum"/>
            <person name="King R."/>
        </authorList>
    </citation>
    <scope>NUCLEOTIDE SEQUENCE</scope>
</reference>
<dbReference type="Gene3D" id="1.10.600.10">
    <property type="entry name" value="Farnesyl Diphosphate Synthase"/>
    <property type="match status" value="1"/>
</dbReference>
<protein>
    <submittedName>
        <fullName evidence="1">Uncharacterized protein</fullName>
    </submittedName>
</protein>
<evidence type="ECO:0000313" key="1">
    <source>
        <dbReference type="EMBL" id="CAG9801956.1"/>
    </source>
</evidence>
<reference evidence="1" key="1">
    <citation type="submission" date="2022-01" db="EMBL/GenBank/DDBJ databases">
        <authorList>
            <person name="King R."/>
        </authorList>
    </citation>
    <scope>NUCLEOTIDE SEQUENCE</scope>
</reference>
<dbReference type="OrthoDB" id="270318at2759"/>
<keyword evidence="2" id="KW-1185">Reference proteome</keyword>
<dbReference type="EMBL" id="OU895878">
    <property type="protein sequence ID" value="CAG9801956.1"/>
    <property type="molecule type" value="Genomic_DNA"/>
</dbReference>
<gene>
    <name evidence="1" type="ORF">CHIRRI_LOCUS4874</name>
</gene>
<dbReference type="InterPro" id="IPR002060">
    <property type="entry name" value="Squ/phyt_synthse"/>
</dbReference>
<dbReference type="InterPro" id="IPR008949">
    <property type="entry name" value="Isoprenoid_synthase_dom_sf"/>
</dbReference>
<proteinExistence type="predicted"/>
<organism evidence="1 2">
    <name type="scientific">Chironomus riparius</name>
    <dbReference type="NCBI Taxonomy" id="315576"/>
    <lineage>
        <taxon>Eukaryota</taxon>
        <taxon>Metazoa</taxon>
        <taxon>Ecdysozoa</taxon>
        <taxon>Arthropoda</taxon>
        <taxon>Hexapoda</taxon>
        <taxon>Insecta</taxon>
        <taxon>Pterygota</taxon>
        <taxon>Neoptera</taxon>
        <taxon>Endopterygota</taxon>
        <taxon>Diptera</taxon>
        <taxon>Nematocera</taxon>
        <taxon>Chironomoidea</taxon>
        <taxon>Chironomidae</taxon>
        <taxon>Chironominae</taxon>
        <taxon>Chironomus</taxon>
    </lineage>
</organism>
<name>A0A9N9RRF2_9DIPT</name>
<sequence>MLKIILRNNFSSNSLVLVKRLASTISKPEISNAVYCASSVKKFDFENFLCTLLIKDEASRRNAFALRAFNVELARIPTIVSDNKIALMRLKFWEDAVTKLFDKKCQSLPKHPVVEELGLVLKESKMTKRYFERLVNARKIANLNFISMKQMEQYAEDTVSSINYLILETLNCKNVNADHAASHLGKAQGISNLLRSVYHQKNPQHLPIPQELLIRHGISQERFFRNKENDKAVEDVVFDIATLANQHLEKSIKLISKIPKEGKMAFLPLISTKRFLEKLQKVNFNLNDKKLSRRDSLLPLVLYWNKIKGL</sequence>
<dbReference type="AlphaFoldDB" id="A0A9N9RRF2"/>
<dbReference type="Proteomes" id="UP001153620">
    <property type="component" value="Chromosome 2"/>
</dbReference>
<dbReference type="SUPFAM" id="SSF48576">
    <property type="entry name" value="Terpenoid synthases"/>
    <property type="match status" value="1"/>
</dbReference>
<dbReference type="Pfam" id="PF00494">
    <property type="entry name" value="SQS_PSY"/>
    <property type="match status" value="1"/>
</dbReference>
<accession>A0A9N9RRF2</accession>
<evidence type="ECO:0000313" key="2">
    <source>
        <dbReference type="Proteomes" id="UP001153620"/>
    </source>
</evidence>